<dbReference type="Proteomes" id="UP001589858">
    <property type="component" value="Unassembled WGS sequence"/>
</dbReference>
<evidence type="ECO:0000256" key="1">
    <source>
        <dbReference type="SAM" id="SignalP"/>
    </source>
</evidence>
<dbReference type="EMBL" id="JBHLTM010000016">
    <property type="protein sequence ID" value="MFC0683870.1"/>
    <property type="molecule type" value="Genomic_DNA"/>
</dbReference>
<proteinExistence type="predicted"/>
<evidence type="ECO:0000313" key="2">
    <source>
        <dbReference type="EMBL" id="MFC0683870.1"/>
    </source>
</evidence>
<reference evidence="2 3" key="1">
    <citation type="submission" date="2024-09" db="EMBL/GenBank/DDBJ databases">
        <authorList>
            <person name="Sun Q."/>
            <person name="Mori K."/>
        </authorList>
    </citation>
    <scope>NUCLEOTIDE SEQUENCE [LARGE SCALE GENOMIC DNA]</scope>
    <source>
        <strain evidence="2 3">CICC 11035S</strain>
    </source>
</reference>
<feature type="signal peptide" evidence="1">
    <location>
        <begin position="1"/>
        <end position="25"/>
    </location>
</feature>
<name>A0ABV6S3Q7_9SPHN</name>
<keyword evidence="1" id="KW-0732">Signal</keyword>
<comment type="caution">
    <text evidence="2">The sequence shown here is derived from an EMBL/GenBank/DDBJ whole genome shotgun (WGS) entry which is preliminary data.</text>
</comment>
<sequence>MARKFLISRVALAVALGGGMAVAMAPVASAKEAKKSESKYSEAFIKAAGPIEKAINAATAAIPQGAGADAFPAAKASIDTALGGNGKAAIEAALPSATTPDDKMAMGQFARTYGVLSQDLAFKQKGVLLMIESGKVPAASLPATYFDAGVNAFNLKDYATAATYVKQAKDAGYQDPQNQLDLILSESYKRGGNPQAAMDMAKAEVDGAKAKGVAPSETSIRNVLQAAYTAKQLDASADYAAMLAQYYPRKDTWNISASIVRQLGSFEKSDNLDLMRLMFVTGGMKDKRDYYEYLENADPRAYPGEALKVMDQGLAKGLLTQAEIGADRTNAASRVAGDKASLAATERDAQKPGATAAQIMGAADVLLSYEQYAKVEALLQSALTKPGVDANKANLRLGMAQAMQGKVAEAQATLAKVTDKRSSIAKLWSAYAATKGKPAA</sequence>
<organism evidence="2 3">
    <name type="scientific">Novosphingobium clariflavum</name>
    <dbReference type="NCBI Taxonomy" id="2029884"/>
    <lineage>
        <taxon>Bacteria</taxon>
        <taxon>Pseudomonadati</taxon>
        <taxon>Pseudomonadota</taxon>
        <taxon>Alphaproteobacteria</taxon>
        <taxon>Sphingomonadales</taxon>
        <taxon>Sphingomonadaceae</taxon>
        <taxon>Novosphingobium</taxon>
    </lineage>
</organism>
<gene>
    <name evidence="2" type="ORF">ACFFF8_04620</name>
</gene>
<keyword evidence="3" id="KW-1185">Reference proteome</keyword>
<evidence type="ECO:0000313" key="3">
    <source>
        <dbReference type="Proteomes" id="UP001589858"/>
    </source>
</evidence>
<protein>
    <recommendedName>
        <fullName evidence="4">Tetratricopeptide repeat protein</fullName>
    </recommendedName>
</protein>
<evidence type="ECO:0008006" key="4">
    <source>
        <dbReference type="Google" id="ProtNLM"/>
    </source>
</evidence>
<feature type="chain" id="PRO_5046437594" description="Tetratricopeptide repeat protein" evidence="1">
    <location>
        <begin position="26"/>
        <end position="440"/>
    </location>
</feature>
<accession>A0ABV6S3Q7</accession>
<dbReference type="RefSeq" id="WP_267220221.1">
    <property type="nucleotide sequence ID" value="NZ_JAPCWC010000006.1"/>
</dbReference>